<sequence>MKRIKAKEGYQDFDLKKRWPDVENGTVVCELQHFKEPSRVVSVRCYDMPPNSGKDIAQVTVRMHSVQKLAIYDRFGRLLLGSEDEPKDCLEYVVFENHIVSTYGKWRFHDKVYPHWARPKEGVIRESLLNRMKSRTSEPGVIRFGFDKQRAVDEKKQKELEK</sequence>
<evidence type="ECO:0000256" key="3">
    <source>
        <dbReference type="ARBA" id="ARBA00022980"/>
    </source>
</evidence>
<evidence type="ECO:0000256" key="1">
    <source>
        <dbReference type="ARBA" id="ARBA00004173"/>
    </source>
</evidence>
<name>A0AAD4QXR2_9BILA</name>
<keyword evidence="5" id="KW-0687">Ribonucleoprotein</keyword>
<comment type="similarity">
    <text evidence="6">Belongs to the mitochondrion-specific ribosomal protein mL45 family.</text>
</comment>
<evidence type="ECO:0000313" key="11">
    <source>
        <dbReference type="Proteomes" id="UP001201812"/>
    </source>
</evidence>
<dbReference type="EMBL" id="JAKKPZ010000327">
    <property type="protein sequence ID" value="KAI1696444.1"/>
    <property type="molecule type" value="Genomic_DNA"/>
</dbReference>
<reference evidence="10" key="1">
    <citation type="submission" date="2022-01" db="EMBL/GenBank/DDBJ databases">
        <title>Genome Sequence Resource for Two Populations of Ditylenchus destructor, the Migratory Endoparasitic Phytonematode.</title>
        <authorList>
            <person name="Zhang H."/>
            <person name="Lin R."/>
            <person name="Xie B."/>
        </authorList>
    </citation>
    <scope>NUCLEOTIDE SEQUENCE</scope>
    <source>
        <strain evidence="10">BazhouSP</strain>
    </source>
</reference>
<dbReference type="InterPro" id="IPR051975">
    <property type="entry name" value="mtLSU_mL45"/>
</dbReference>
<dbReference type="AlphaFoldDB" id="A0AAD4QXR2"/>
<evidence type="ECO:0000313" key="10">
    <source>
        <dbReference type="EMBL" id="KAI1696444.1"/>
    </source>
</evidence>
<evidence type="ECO:0000256" key="4">
    <source>
        <dbReference type="ARBA" id="ARBA00023128"/>
    </source>
</evidence>
<dbReference type="GO" id="GO:1990904">
    <property type="term" value="C:ribonucleoprotein complex"/>
    <property type="evidence" value="ECO:0007669"/>
    <property type="project" value="UniProtKB-KW"/>
</dbReference>
<evidence type="ECO:0000259" key="9">
    <source>
        <dbReference type="Pfam" id="PF04280"/>
    </source>
</evidence>
<dbReference type="InterPro" id="IPR032710">
    <property type="entry name" value="NTF2-like_dom_sf"/>
</dbReference>
<evidence type="ECO:0000256" key="8">
    <source>
        <dbReference type="ARBA" id="ARBA00043031"/>
    </source>
</evidence>
<dbReference type="GO" id="GO:0005739">
    <property type="term" value="C:mitochondrion"/>
    <property type="evidence" value="ECO:0007669"/>
    <property type="project" value="UniProtKB-SubCell"/>
</dbReference>
<organism evidence="10 11">
    <name type="scientific">Ditylenchus destructor</name>
    <dbReference type="NCBI Taxonomy" id="166010"/>
    <lineage>
        <taxon>Eukaryota</taxon>
        <taxon>Metazoa</taxon>
        <taxon>Ecdysozoa</taxon>
        <taxon>Nematoda</taxon>
        <taxon>Chromadorea</taxon>
        <taxon>Rhabditida</taxon>
        <taxon>Tylenchina</taxon>
        <taxon>Tylenchomorpha</taxon>
        <taxon>Sphaerularioidea</taxon>
        <taxon>Anguinidae</taxon>
        <taxon>Anguininae</taxon>
        <taxon>Ditylenchus</taxon>
    </lineage>
</organism>
<evidence type="ECO:0000256" key="5">
    <source>
        <dbReference type="ARBA" id="ARBA00023274"/>
    </source>
</evidence>
<dbReference type="SUPFAM" id="SSF54427">
    <property type="entry name" value="NTF2-like"/>
    <property type="match status" value="1"/>
</dbReference>
<evidence type="ECO:0000256" key="2">
    <source>
        <dbReference type="ARBA" id="ARBA00022946"/>
    </source>
</evidence>
<keyword evidence="11" id="KW-1185">Reference proteome</keyword>
<evidence type="ECO:0000256" key="7">
    <source>
        <dbReference type="ARBA" id="ARBA00039448"/>
    </source>
</evidence>
<protein>
    <recommendedName>
        <fullName evidence="7">Large ribosomal subunit protein mL45</fullName>
    </recommendedName>
    <alternativeName>
        <fullName evidence="8">39S ribosomal protein L45, mitochondrial</fullName>
    </alternativeName>
</protein>
<keyword evidence="4" id="KW-0496">Mitochondrion</keyword>
<feature type="domain" description="Tim44-like" evidence="9">
    <location>
        <begin position="39"/>
        <end position="109"/>
    </location>
</feature>
<gene>
    <name evidence="10" type="ORF">DdX_19032</name>
</gene>
<keyword evidence="3" id="KW-0689">Ribosomal protein</keyword>
<evidence type="ECO:0000256" key="6">
    <source>
        <dbReference type="ARBA" id="ARBA00038073"/>
    </source>
</evidence>
<keyword evidence="2" id="KW-0809">Transit peptide</keyword>
<comment type="caution">
    <text evidence="10">The sequence shown here is derived from an EMBL/GenBank/DDBJ whole genome shotgun (WGS) entry which is preliminary data.</text>
</comment>
<dbReference type="Pfam" id="PF04280">
    <property type="entry name" value="Tim44"/>
    <property type="match status" value="1"/>
</dbReference>
<accession>A0AAD4QXR2</accession>
<dbReference type="PANTHER" id="PTHR28554">
    <property type="entry name" value="39S RIBOSOMAL PROTEIN L45, MITOCHONDRIAL"/>
    <property type="match status" value="1"/>
</dbReference>
<dbReference type="PANTHER" id="PTHR28554:SF1">
    <property type="entry name" value="LARGE RIBOSOMAL SUBUNIT PROTEIN ML45"/>
    <property type="match status" value="1"/>
</dbReference>
<dbReference type="Gene3D" id="3.10.450.240">
    <property type="match status" value="1"/>
</dbReference>
<proteinExistence type="inferred from homology"/>
<comment type="subcellular location">
    <subcellularLocation>
        <location evidence="1">Mitochondrion</location>
    </subcellularLocation>
</comment>
<dbReference type="InterPro" id="IPR007379">
    <property type="entry name" value="Tim44-like_dom"/>
</dbReference>
<dbReference type="GO" id="GO:0005840">
    <property type="term" value="C:ribosome"/>
    <property type="evidence" value="ECO:0007669"/>
    <property type="project" value="UniProtKB-KW"/>
</dbReference>
<dbReference type="Proteomes" id="UP001201812">
    <property type="component" value="Unassembled WGS sequence"/>
</dbReference>